<dbReference type="EMBL" id="LWCA01000342">
    <property type="protein sequence ID" value="OAF69065.1"/>
    <property type="molecule type" value="Genomic_DNA"/>
</dbReference>
<dbReference type="GO" id="GO:0016671">
    <property type="term" value="F:oxidoreductase activity, acting on a sulfur group of donors, disulfide as acceptor"/>
    <property type="evidence" value="ECO:0007669"/>
    <property type="project" value="TreeGrafter"/>
</dbReference>
<dbReference type="PANTHER" id="PTHR44340:SF1">
    <property type="entry name" value="DNAJ HOMOLOG SUBFAMILY C MEMBER 10"/>
    <property type="match status" value="1"/>
</dbReference>
<dbReference type="OrthoDB" id="5810603at2759"/>
<dbReference type="InterPro" id="IPR052460">
    <property type="entry name" value="ER_disulfide_reductase"/>
</dbReference>
<gene>
    <name evidence="1" type="ORF">A3Q56_03192</name>
</gene>
<comment type="caution">
    <text evidence="1">The sequence shown here is derived from an EMBL/GenBank/DDBJ whole genome shotgun (WGS) entry which is preliminary data.</text>
</comment>
<protein>
    <recommendedName>
        <fullName evidence="3">Thioredoxin domain-containing protein</fullName>
    </recommendedName>
</protein>
<proteinExistence type="predicted"/>
<dbReference type="PANTHER" id="PTHR44340">
    <property type="entry name" value="DNAJ HOMOLOG SUBFAMILY C MEMBER 10"/>
    <property type="match status" value="1"/>
</dbReference>
<dbReference type="Proteomes" id="UP000078046">
    <property type="component" value="Unassembled WGS sequence"/>
</dbReference>
<evidence type="ECO:0008006" key="3">
    <source>
        <dbReference type="Google" id="ProtNLM"/>
    </source>
</evidence>
<dbReference type="GO" id="GO:0015035">
    <property type="term" value="F:protein-disulfide reductase activity"/>
    <property type="evidence" value="ECO:0007669"/>
    <property type="project" value="TreeGrafter"/>
</dbReference>
<evidence type="ECO:0000313" key="2">
    <source>
        <dbReference type="Proteomes" id="UP000078046"/>
    </source>
</evidence>
<dbReference type="GO" id="GO:0051787">
    <property type="term" value="F:misfolded protein binding"/>
    <property type="evidence" value="ECO:0007669"/>
    <property type="project" value="TreeGrafter"/>
</dbReference>
<evidence type="ECO:0000313" key="1">
    <source>
        <dbReference type="EMBL" id="OAF69065.1"/>
    </source>
</evidence>
<dbReference type="GO" id="GO:0005788">
    <property type="term" value="C:endoplasmic reticulum lumen"/>
    <property type="evidence" value="ECO:0007669"/>
    <property type="project" value="TreeGrafter"/>
</dbReference>
<name>A0A177B463_9BILA</name>
<dbReference type="Gene3D" id="3.40.30.10">
    <property type="entry name" value="Glutaredoxin"/>
    <property type="match status" value="1"/>
</dbReference>
<dbReference type="GO" id="GO:0036498">
    <property type="term" value="P:IRE1-mediated unfolded protein response"/>
    <property type="evidence" value="ECO:0007669"/>
    <property type="project" value="TreeGrafter"/>
</dbReference>
<sequence>MGRVDCKSIGELCSKLAEHALPAWIYIRKDGAFERHYSKSNVHDLSQFIEVVSKSSLLAVLDNYFNNNVINSKDQNIIWVVDFFSPACTPCM</sequence>
<keyword evidence="2" id="KW-1185">Reference proteome</keyword>
<accession>A0A177B463</accession>
<reference evidence="1 2" key="1">
    <citation type="submission" date="2016-04" db="EMBL/GenBank/DDBJ databases">
        <title>The genome of Intoshia linei affirms orthonectids as highly simplified spiralians.</title>
        <authorList>
            <person name="Mikhailov K.V."/>
            <person name="Slusarev G.S."/>
            <person name="Nikitin M.A."/>
            <person name="Logacheva M.D."/>
            <person name="Penin A."/>
            <person name="Aleoshin V."/>
            <person name="Panchin Y.V."/>
        </authorList>
    </citation>
    <scope>NUCLEOTIDE SEQUENCE [LARGE SCALE GENOMIC DNA]</scope>
    <source>
        <strain evidence="1">Intl2013</strain>
        <tissue evidence="1">Whole animal</tissue>
    </source>
</reference>
<organism evidence="1 2">
    <name type="scientific">Intoshia linei</name>
    <dbReference type="NCBI Taxonomy" id="1819745"/>
    <lineage>
        <taxon>Eukaryota</taxon>
        <taxon>Metazoa</taxon>
        <taxon>Spiralia</taxon>
        <taxon>Lophotrochozoa</taxon>
        <taxon>Mesozoa</taxon>
        <taxon>Orthonectida</taxon>
        <taxon>Rhopaluridae</taxon>
        <taxon>Intoshia</taxon>
    </lineage>
</organism>
<dbReference type="AlphaFoldDB" id="A0A177B463"/>